<proteinExistence type="predicted"/>
<dbReference type="RefSeq" id="WP_013321139.1">
    <property type="nucleotide sequence ID" value="NC_014501.1"/>
</dbReference>
<dbReference type="STRING" id="497965.Cyan7822_1021"/>
<gene>
    <name evidence="2" type="ordered locus">Cyan7822_1021</name>
</gene>
<dbReference type="AlphaFoldDB" id="E0UE27"/>
<sequence length="58" mass="7012">MLANWERAAKISSKQQQQASRESGDRYFELCKERVFRRSYRLLLFLLMAKEEENKITN</sequence>
<name>E0UE27_GLOV7</name>
<keyword evidence="3" id="KW-1185">Reference proteome</keyword>
<dbReference type="KEGG" id="cyj:Cyan7822_1021"/>
<organism evidence="2 3">
    <name type="scientific">Gloeothece verrucosa (strain PCC 7822)</name>
    <name type="common">Cyanothece sp. (strain PCC 7822)</name>
    <dbReference type="NCBI Taxonomy" id="497965"/>
    <lineage>
        <taxon>Bacteria</taxon>
        <taxon>Bacillati</taxon>
        <taxon>Cyanobacteriota</taxon>
        <taxon>Cyanophyceae</taxon>
        <taxon>Oscillatoriophycideae</taxon>
        <taxon>Chroococcales</taxon>
        <taxon>Aphanothecaceae</taxon>
        <taxon>Gloeothece</taxon>
        <taxon>Gloeothece verrucosa</taxon>
    </lineage>
</organism>
<feature type="compositionally biased region" description="Low complexity" evidence="1">
    <location>
        <begin position="10"/>
        <end position="20"/>
    </location>
</feature>
<evidence type="ECO:0000313" key="2">
    <source>
        <dbReference type="EMBL" id="ADN13031.1"/>
    </source>
</evidence>
<feature type="region of interest" description="Disordered" evidence="1">
    <location>
        <begin position="1"/>
        <end position="24"/>
    </location>
</feature>
<evidence type="ECO:0000313" key="3">
    <source>
        <dbReference type="Proteomes" id="UP000008206"/>
    </source>
</evidence>
<evidence type="ECO:0000256" key="1">
    <source>
        <dbReference type="SAM" id="MobiDB-lite"/>
    </source>
</evidence>
<dbReference type="HOGENOM" id="CLU_2971848_0_0_3"/>
<dbReference type="Proteomes" id="UP000008206">
    <property type="component" value="Chromosome"/>
</dbReference>
<reference evidence="3" key="1">
    <citation type="journal article" date="2011" name="MBio">
        <title>Novel metabolic attributes of the genus Cyanothece, comprising a group of unicellular nitrogen-fixing Cyanobacteria.</title>
        <authorList>
            <person name="Bandyopadhyay A."/>
            <person name="Elvitigala T."/>
            <person name="Welsh E."/>
            <person name="Stockel J."/>
            <person name="Liberton M."/>
            <person name="Min H."/>
            <person name="Sherman L.A."/>
            <person name="Pakrasi H.B."/>
        </authorList>
    </citation>
    <scope>NUCLEOTIDE SEQUENCE [LARGE SCALE GENOMIC DNA]</scope>
    <source>
        <strain evidence="3">PCC 7822</strain>
    </source>
</reference>
<dbReference type="EMBL" id="CP002198">
    <property type="protein sequence ID" value="ADN13031.1"/>
    <property type="molecule type" value="Genomic_DNA"/>
</dbReference>
<accession>E0UE27</accession>
<protein>
    <submittedName>
        <fullName evidence="2">Uncharacterized protein</fullName>
    </submittedName>
</protein>